<evidence type="ECO:0000313" key="2">
    <source>
        <dbReference type="Proteomes" id="UP001295740"/>
    </source>
</evidence>
<dbReference type="EMBL" id="CAUWAG010000018">
    <property type="protein sequence ID" value="CAJ2511694.1"/>
    <property type="molecule type" value="Genomic_DNA"/>
</dbReference>
<proteinExistence type="predicted"/>
<reference evidence="1" key="1">
    <citation type="submission" date="2023-10" db="EMBL/GenBank/DDBJ databases">
        <authorList>
            <person name="Hackl T."/>
        </authorList>
    </citation>
    <scope>NUCLEOTIDE SEQUENCE</scope>
</reference>
<evidence type="ECO:0000313" key="1">
    <source>
        <dbReference type="EMBL" id="CAJ2511694.1"/>
    </source>
</evidence>
<name>A0AAI8VV95_9PEZI</name>
<sequence>MPNQATLTPTYAALYPAALSLIPIVRASNGETPLADEGLDNDAGKPMLKRKRMNNARGPVKGAHGQIGEIILGIIHRDNPALEAQIEAFLHGQDSTGIQRSEYVGNNKNKSELINCFRDGPLPDLCKLAAKTILHWKIRGRMARVWRCRCNVAIHECNLMLHYMLARTTASEAHAEELRELMRRIAEETRRGSCWAFRRWNVVWGKPAASGARGLTTELV</sequence>
<comment type="caution">
    <text evidence="1">The sequence shown here is derived from an EMBL/GenBank/DDBJ whole genome shotgun (WGS) entry which is preliminary data.</text>
</comment>
<dbReference type="Proteomes" id="UP001295740">
    <property type="component" value="Unassembled WGS sequence"/>
</dbReference>
<accession>A0AAI8VV95</accession>
<organism evidence="1 2">
    <name type="scientific">Anthostomella pinea</name>
    <dbReference type="NCBI Taxonomy" id="933095"/>
    <lineage>
        <taxon>Eukaryota</taxon>
        <taxon>Fungi</taxon>
        <taxon>Dikarya</taxon>
        <taxon>Ascomycota</taxon>
        <taxon>Pezizomycotina</taxon>
        <taxon>Sordariomycetes</taxon>
        <taxon>Xylariomycetidae</taxon>
        <taxon>Xylariales</taxon>
        <taxon>Xylariaceae</taxon>
        <taxon>Anthostomella</taxon>
    </lineage>
</organism>
<dbReference type="AlphaFoldDB" id="A0AAI8VV95"/>
<gene>
    <name evidence="1" type="ORF">KHLLAP_LOCUS12162</name>
</gene>
<protein>
    <submittedName>
        <fullName evidence="1">Uu.00g073190.m01.CDS01</fullName>
    </submittedName>
</protein>
<keyword evidence="2" id="KW-1185">Reference proteome</keyword>